<feature type="non-terminal residue" evidence="5">
    <location>
        <position position="1"/>
    </location>
</feature>
<dbReference type="Pfam" id="PF00005">
    <property type="entry name" value="ABC_tran"/>
    <property type="match status" value="1"/>
</dbReference>
<evidence type="ECO:0000256" key="2">
    <source>
        <dbReference type="ARBA" id="ARBA00022741"/>
    </source>
</evidence>
<dbReference type="GO" id="GO:0005524">
    <property type="term" value="F:ATP binding"/>
    <property type="evidence" value="ECO:0007669"/>
    <property type="project" value="UniProtKB-KW"/>
</dbReference>
<dbReference type="RefSeq" id="WP_036638838.1">
    <property type="nucleotide sequence ID" value="NZ_JFZB01000028.1"/>
</dbReference>
<dbReference type="GO" id="GO:0016887">
    <property type="term" value="F:ATP hydrolysis activity"/>
    <property type="evidence" value="ECO:0007669"/>
    <property type="project" value="InterPro"/>
</dbReference>
<dbReference type="Pfam" id="PF12399">
    <property type="entry name" value="BCA_ABC_TP_C"/>
    <property type="match status" value="1"/>
</dbReference>
<keyword evidence="6" id="KW-1185">Reference proteome</keyword>
<dbReference type="Proteomes" id="UP000028824">
    <property type="component" value="Unassembled WGS sequence"/>
</dbReference>
<feature type="domain" description="ABC transporter" evidence="4">
    <location>
        <begin position="1"/>
        <end position="195"/>
    </location>
</feature>
<dbReference type="GO" id="GO:0005886">
    <property type="term" value="C:plasma membrane"/>
    <property type="evidence" value="ECO:0007669"/>
    <property type="project" value="TreeGrafter"/>
</dbReference>
<dbReference type="InterPro" id="IPR051120">
    <property type="entry name" value="ABC_AA/LPS_Transport"/>
</dbReference>
<dbReference type="PANTHER" id="PTHR45772">
    <property type="entry name" value="CONSERVED COMPONENT OF ABC TRANSPORTER FOR NATURAL AMINO ACIDS-RELATED"/>
    <property type="match status" value="1"/>
</dbReference>
<evidence type="ECO:0000256" key="3">
    <source>
        <dbReference type="ARBA" id="ARBA00022840"/>
    </source>
</evidence>
<evidence type="ECO:0000313" key="6">
    <source>
        <dbReference type="Proteomes" id="UP000028824"/>
    </source>
</evidence>
<dbReference type="InterPro" id="IPR003439">
    <property type="entry name" value="ABC_transporter-like_ATP-bd"/>
</dbReference>
<gene>
    <name evidence="5" type="ORF">CG50_06360</name>
</gene>
<name>A0A086XSU1_9RHOB</name>
<reference evidence="5 6" key="1">
    <citation type="submission" date="2014-03" db="EMBL/GenBank/DDBJ databases">
        <title>Genome of Paenirhodobacter enshiensis DW2-9.</title>
        <authorList>
            <person name="Wang D."/>
            <person name="Wang G."/>
        </authorList>
    </citation>
    <scope>NUCLEOTIDE SEQUENCE [LARGE SCALE GENOMIC DNA]</scope>
    <source>
        <strain evidence="5 6">DW2-9</strain>
    </source>
</reference>
<dbReference type="InterPro" id="IPR027417">
    <property type="entry name" value="P-loop_NTPase"/>
</dbReference>
<dbReference type="SUPFAM" id="SSF52540">
    <property type="entry name" value="P-loop containing nucleoside triphosphate hydrolases"/>
    <property type="match status" value="1"/>
</dbReference>
<keyword evidence="3" id="KW-0067">ATP-binding</keyword>
<evidence type="ECO:0000256" key="1">
    <source>
        <dbReference type="ARBA" id="ARBA00022448"/>
    </source>
</evidence>
<dbReference type="EMBL" id="JFZB01000028">
    <property type="protein sequence ID" value="KFI25091.1"/>
    <property type="molecule type" value="Genomic_DNA"/>
</dbReference>
<dbReference type="Gene3D" id="3.40.50.300">
    <property type="entry name" value="P-loop containing nucleotide triphosphate hydrolases"/>
    <property type="match status" value="1"/>
</dbReference>
<proteinExistence type="predicted"/>
<dbReference type="AlphaFoldDB" id="A0A086XSU1"/>
<dbReference type="InterPro" id="IPR032823">
    <property type="entry name" value="BCA_ABC_TP_C"/>
</dbReference>
<protein>
    <submittedName>
        <fullName evidence="5">Branched-chain amino acid ABC transporter substrate-binding protein</fullName>
    </submittedName>
</protein>
<dbReference type="OrthoDB" id="9806149at2"/>
<comment type="caution">
    <text evidence="5">The sequence shown here is derived from an EMBL/GenBank/DDBJ whole genome shotgun (WGS) entry which is preliminary data.</text>
</comment>
<evidence type="ECO:0000313" key="5">
    <source>
        <dbReference type="EMBL" id="KFI25091.1"/>
    </source>
</evidence>
<dbReference type="PROSITE" id="PS50893">
    <property type="entry name" value="ABC_TRANSPORTER_2"/>
    <property type="match status" value="1"/>
</dbReference>
<keyword evidence="1" id="KW-0813">Transport</keyword>
<evidence type="ECO:0000259" key="4">
    <source>
        <dbReference type="PROSITE" id="PS50893"/>
    </source>
</evidence>
<accession>A0A086XSU1</accession>
<organism evidence="5 6">
    <name type="scientific">Paenirhodobacter enshiensis</name>
    <dbReference type="NCBI Taxonomy" id="1105367"/>
    <lineage>
        <taxon>Bacteria</taxon>
        <taxon>Pseudomonadati</taxon>
        <taxon>Pseudomonadota</taxon>
        <taxon>Alphaproteobacteria</taxon>
        <taxon>Rhodobacterales</taxon>
        <taxon>Rhodobacter group</taxon>
        <taxon>Paenirhodobacter</taxon>
    </lineage>
</organism>
<dbReference type="PANTHER" id="PTHR45772:SF3">
    <property type="entry name" value="ABC TRANSPORTER ATP-BINDING PROTEIN"/>
    <property type="match status" value="1"/>
</dbReference>
<keyword evidence="2" id="KW-0547">Nucleotide-binding</keyword>
<dbReference type="eggNOG" id="COG0411">
    <property type="taxonomic scope" value="Bacteria"/>
</dbReference>
<sequence length="198" mass="21883">GNYKPTSGRIVLDGHDIGGLDPARVNRRGLARSFQITNIFPGLSVAENLRLAVMRRHGLQFTVWRRVSHLRRVNAEVEELLCKIRLEAKAGSVAGDLPYSDQRSLEIGMTLASDPKVILLDEPMAGMSHEETEYTTGLIREVTAGRTLMIVEHDMDVVFTLADRITVLVYGAVIATGTPAEIRESARVKEAYLGEEAR</sequence>
<dbReference type="STRING" id="1105367.CG50_06360"/>